<keyword evidence="3 4" id="KW-0732">Signal</keyword>
<dbReference type="PANTHER" id="PTHR30290:SF38">
    <property type="entry name" value="D,D-DIPEPTIDE-BINDING PERIPLASMIC PROTEIN DDPA-RELATED"/>
    <property type="match status" value="1"/>
</dbReference>
<proteinExistence type="inferred from homology"/>
<evidence type="ECO:0000256" key="4">
    <source>
        <dbReference type="SAM" id="SignalP"/>
    </source>
</evidence>
<comment type="similarity">
    <text evidence="2">Belongs to the bacterial solute-binding protein 5 family.</text>
</comment>
<name>A0ABM7Y7E2_9PROT</name>
<sequence length="528" mass="58336">MTTRRSVLAAGTAALLPAGLAAPALAQGAARNALRFIPHSNLASIDPVGTTGYIVRNHGYMVYDTLFATDAEFRIRPQMVESWEGSGTDLVWTFRLREGLRFHDNEPVRAQDVIPSLRRWGARDSFGQTLMAAVADMTAVDDRTFRITLSRPFPLLIDAIGKLSSQVPFIMHQRHASLDPNTPVPEAVGSGPFRFVRDQWVPGSQAVYEKFAGYVPRNEPASSAAGGKRVNIDRVEWRIIPDPATAAAALQTGEVDWYEQPAFDLLPLMARSRDIRIEQIDPVGSILMLRFNHLHAPFNNPAIRRAVQMAVSQADYLQAVVGNDRYFRECKAFFACGTPLASTEGVEAIGGNLDRARAMLREAGYANEPVVIISPTDIPANHAQSLVTHDLLRRLGMNVELVATDWGSVLTRRGNRNAPAQGGWSIFHTWWVGPDLANPALHAPLRTHGANAWAGWPTDAPLEALRDQFLAAATPADQMRIAVEMQKRAFEVVPYVTVGQMWQPTAFRRNVVDIVPSPVPFFWNVRKT</sequence>
<evidence type="ECO:0000313" key="7">
    <source>
        <dbReference type="Proteomes" id="UP000831327"/>
    </source>
</evidence>
<gene>
    <name evidence="6" type="ORF">Rmf_38070</name>
</gene>
<dbReference type="InterPro" id="IPR000914">
    <property type="entry name" value="SBP_5_dom"/>
</dbReference>
<dbReference type="CDD" id="cd08502">
    <property type="entry name" value="PBP2_NikA_DppA_OppA_like_16"/>
    <property type="match status" value="1"/>
</dbReference>
<dbReference type="PROSITE" id="PS51318">
    <property type="entry name" value="TAT"/>
    <property type="match status" value="1"/>
</dbReference>
<dbReference type="EMBL" id="AP025637">
    <property type="protein sequence ID" value="BDG73878.1"/>
    <property type="molecule type" value="Genomic_DNA"/>
</dbReference>
<keyword evidence="7" id="KW-1185">Reference proteome</keyword>
<dbReference type="Pfam" id="PF00496">
    <property type="entry name" value="SBP_bac_5"/>
    <property type="match status" value="1"/>
</dbReference>
<evidence type="ECO:0000256" key="3">
    <source>
        <dbReference type="ARBA" id="ARBA00022729"/>
    </source>
</evidence>
<feature type="chain" id="PRO_5046805120" evidence="4">
    <location>
        <begin position="27"/>
        <end position="528"/>
    </location>
</feature>
<organism evidence="6 7">
    <name type="scientific">Roseomonas fluvialis</name>
    <dbReference type="NCBI Taxonomy" id="1750527"/>
    <lineage>
        <taxon>Bacteria</taxon>
        <taxon>Pseudomonadati</taxon>
        <taxon>Pseudomonadota</taxon>
        <taxon>Alphaproteobacteria</taxon>
        <taxon>Acetobacterales</taxon>
        <taxon>Roseomonadaceae</taxon>
        <taxon>Roseomonas</taxon>
    </lineage>
</organism>
<evidence type="ECO:0000256" key="1">
    <source>
        <dbReference type="ARBA" id="ARBA00004418"/>
    </source>
</evidence>
<reference evidence="6 7" key="1">
    <citation type="journal article" date="2016" name="Microbes Environ.">
        <title>Phylogenetically diverse aerobic anoxygenic phototrophic bacteria isolated from epilithic biofilms in Tama river, Japan.</title>
        <authorList>
            <person name="Hirose S."/>
            <person name="Matsuura K."/>
            <person name="Haruta S."/>
        </authorList>
    </citation>
    <scope>NUCLEOTIDE SEQUENCE [LARGE SCALE GENOMIC DNA]</scope>
    <source>
        <strain evidence="6 7">S08</strain>
    </source>
</reference>
<dbReference type="SUPFAM" id="SSF53850">
    <property type="entry name" value="Periplasmic binding protein-like II"/>
    <property type="match status" value="1"/>
</dbReference>
<evidence type="ECO:0000259" key="5">
    <source>
        <dbReference type="Pfam" id="PF00496"/>
    </source>
</evidence>
<evidence type="ECO:0000313" key="6">
    <source>
        <dbReference type="EMBL" id="BDG73878.1"/>
    </source>
</evidence>
<dbReference type="Gene3D" id="3.40.190.10">
    <property type="entry name" value="Periplasmic binding protein-like II"/>
    <property type="match status" value="1"/>
</dbReference>
<evidence type="ECO:0000256" key="2">
    <source>
        <dbReference type="ARBA" id="ARBA00005695"/>
    </source>
</evidence>
<feature type="domain" description="Solute-binding protein family 5" evidence="5">
    <location>
        <begin position="75"/>
        <end position="440"/>
    </location>
</feature>
<dbReference type="Gene3D" id="3.10.105.10">
    <property type="entry name" value="Dipeptide-binding Protein, Domain 3"/>
    <property type="match status" value="1"/>
</dbReference>
<dbReference type="Proteomes" id="UP000831327">
    <property type="component" value="Chromosome"/>
</dbReference>
<comment type="subcellular location">
    <subcellularLocation>
        <location evidence="1">Periplasm</location>
    </subcellularLocation>
</comment>
<protein>
    <submittedName>
        <fullName evidence="6">Substrate-binding protein</fullName>
    </submittedName>
</protein>
<dbReference type="RefSeq" id="WP_244408089.1">
    <property type="nucleotide sequence ID" value="NZ_AP025637.1"/>
</dbReference>
<accession>A0ABM7Y7E2</accession>
<dbReference type="InterPro" id="IPR039424">
    <property type="entry name" value="SBP_5"/>
</dbReference>
<dbReference type="PANTHER" id="PTHR30290">
    <property type="entry name" value="PERIPLASMIC BINDING COMPONENT OF ABC TRANSPORTER"/>
    <property type="match status" value="1"/>
</dbReference>
<dbReference type="InterPro" id="IPR006311">
    <property type="entry name" value="TAT_signal"/>
</dbReference>
<feature type="signal peptide" evidence="4">
    <location>
        <begin position="1"/>
        <end position="26"/>
    </location>
</feature>